<keyword evidence="4" id="KW-1185">Reference proteome</keyword>
<dbReference type="Gene3D" id="3.40.50.300">
    <property type="entry name" value="P-loop containing nucleotide triphosphate hydrolases"/>
    <property type="match status" value="2"/>
</dbReference>
<dbReference type="EMBL" id="MZGS01000028">
    <property type="protein sequence ID" value="PWB85241.1"/>
    <property type="molecule type" value="Genomic_DNA"/>
</dbReference>
<dbReference type="InterPro" id="IPR045572">
    <property type="entry name" value="RE_endonuc_C"/>
</dbReference>
<gene>
    <name evidence="3" type="ORF">MBBTH_18400</name>
</gene>
<name>A0A315XKC9_9EURY</name>
<organism evidence="3 4">
    <name type="scientific">Methanobrevibacter thaueri</name>
    <dbReference type="NCBI Taxonomy" id="190975"/>
    <lineage>
        <taxon>Archaea</taxon>
        <taxon>Methanobacteriati</taxon>
        <taxon>Methanobacteriota</taxon>
        <taxon>Methanomada group</taxon>
        <taxon>Methanobacteria</taxon>
        <taxon>Methanobacteriales</taxon>
        <taxon>Methanobacteriaceae</taxon>
        <taxon>Methanobrevibacter</taxon>
    </lineage>
</organism>
<dbReference type="PANTHER" id="PTHR47396:SF1">
    <property type="entry name" value="ATP-DEPENDENT HELICASE IRC3-RELATED"/>
    <property type="match status" value="1"/>
</dbReference>
<feature type="domain" description="Helicase/UvrB N-terminal" evidence="1">
    <location>
        <begin position="81"/>
        <end position="249"/>
    </location>
</feature>
<reference evidence="3 4" key="1">
    <citation type="submission" date="2017-03" db="EMBL/GenBank/DDBJ databases">
        <title>Genome sequence of Methanobrevibacter thaueri.</title>
        <authorList>
            <person name="Poehlein A."/>
            <person name="Seedorf H."/>
            <person name="Daniel R."/>
        </authorList>
    </citation>
    <scope>NUCLEOTIDE SEQUENCE [LARGE SCALE GENOMIC DNA]</scope>
    <source>
        <strain evidence="3 4">DSM 11995</strain>
    </source>
</reference>
<dbReference type="Pfam" id="PF04851">
    <property type="entry name" value="ResIII"/>
    <property type="match status" value="1"/>
</dbReference>
<sequence>MKLKFDSNLDYQTDAVKAVTDLFNGQNSMHQYFTVTGQSTLDSSQGIGNKIDISNEDILENLRKIQSYHKLAPSETLPSLDFNIEMETGTGKTYVYLKTIFELNKKYNFTKFIIVVPSVAIKEGVNKTIEITKEHFKGLYDNVIYDYFVYDSSKLEQVRNFAVNSNIQIMIINIDAFNKSFKDPSKESKVNIIHREQDKLSGYKPIDLIAETNPVVIIDEPQSVMGGKGEEAVSYLNPLCTLRYSATHKEIQNLIYKLDAVDASEMELVKQIEVAGFVSEGYHNEAYLKLISTNNKPDSPISAKIEIDKNEKGSIKRKVVTVKKGSDLSEAKLGNREIYNGYVVDEIYCEEGNEYVSFTQKDEILTIGKVFGDVDDSKLKRAQIHKTIEEHLDKELAFARTGKKIKVLSLFFIDKVANYRQYNSDGNPVKGPYAEIFEEEYKKVIQKPKYSTLYNYVDLDLAAEEVHDGYFSVDKKGKVKDTKETKAGKLKANKDDESTFNLIMKDKERLLSFDTPLKFIFSHSALREGWDNPNVFQICTLNETTSTMKKRQEIGRGLRLCVNQDGERIHDKTVNTLTVMANESYEDFARNLQKEMEDETGIKFGTIQKTAFAHIPWINKKGVEEPLGKQHSLAIFNHFKLKKYIDSKGKIQEALKVAVRDGTVDVPEDYAQIKEDIVKVVEKPTKGLKIRDANKRRQVRLKEGILNNEEFKLFWNKIKHKTTYSVDFDTEELVSKCIKVMQEHLNVQSPKLLYTKSGLTVEASGVNYDENGVISTAYSEEDEIALPNIVKYLQNETDLTRRTIVRILKESDTLNQFKKNPQEYMQETAKLINKVMGELIVDGIKYTKTDDAYSQELFKNEELFGYLEKNLIKADHSVYDYIIYDSENEKSFAERLDNDPEVKLFAKLPSWFKIKTPIGNYNPDWAVMLGEEGEEKMYFVVETKGTIEYLGNRPKEAYKIKCGKKHFEALGNDVKFTESDSYDTFKKKIEI</sequence>
<evidence type="ECO:0000313" key="3">
    <source>
        <dbReference type="EMBL" id="PWB85241.1"/>
    </source>
</evidence>
<dbReference type="GO" id="GO:0003677">
    <property type="term" value="F:DNA binding"/>
    <property type="evidence" value="ECO:0007669"/>
    <property type="project" value="InterPro"/>
</dbReference>
<dbReference type="SUPFAM" id="SSF52540">
    <property type="entry name" value="P-loop containing nucleoside triphosphate hydrolases"/>
    <property type="match status" value="2"/>
</dbReference>
<feature type="domain" description="Type III restriction enzyme C-terminal endonuclease" evidence="2">
    <location>
        <begin position="876"/>
        <end position="978"/>
    </location>
</feature>
<dbReference type="Pfam" id="PF19778">
    <property type="entry name" value="RE_endonuc"/>
    <property type="match status" value="1"/>
</dbReference>
<proteinExistence type="predicted"/>
<dbReference type="GO" id="GO:0015668">
    <property type="term" value="F:type III site-specific deoxyribonuclease activity"/>
    <property type="evidence" value="ECO:0007669"/>
    <property type="project" value="InterPro"/>
</dbReference>
<dbReference type="InterPro" id="IPR006935">
    <property type="entry name" value="Helicase/UvrB_N"/>
</dbReference>
<comment type="caution">
    <text evidence="3">The sequence shown here is derived from an EMBL/GenBank/DDBJ whole genome shotgun (WGS) entry which is preliminary data.</text>
</comment>
<dbReference type="AlphaFoldDB" id="A0A315XKC9"/>
<dbReference type="InterPro" id="IPR027417">
    <property type="entry name" value="P-loop_NTPase"/>
</dbReference>
<evidence type="ECO:0000313" key="4">
    <source>
        <dbReference type="Proteomes" id="UP000251717"/>
    </source>
</evidence>
<evidence type="ECO:0000259" key="1">
    <source>
        <dbReference type="Pfam" id="PF04851"/>
    </source>
</evidence>
<dbReference type="OrthoDB" id="81916at2157"/>
<protein>
    <submittedName>
        <fullName evidence="3">Type III restriction enzyme, res subunit</fullName>
    </submittedName>
</protein>
<dbReference type="Proteomes" id="UP000251717">
    <property type="component" value="Unassembled WGS sequence"/>
</dbReference>
<dbReference type="GO" id="GO:0005524">
    <property type="term" value="F:ATP binding"/>
    <property type="evidence" value="ECO:0007669"/>
    <property type="project" value="InterPro"/>
</dbReference>
<dbReference type="RefSeq" id="WP_116592744.1">
    <property type="nucleotide sequence ID" value="NZ_MZGS01000028.1"/>
</dbReference>
<dbReference type="InterPro" id="IPR050742">
    <property type="entry name" value="Helicase_Restrict-Modif_Enz"/>
</dbReference>
<evidence type="ECO:0000259" key="2">
    <source>
        <dbReference type="Pfam" id="PF19778"/>
    </source>
</evidence>
<dbReference type="PANTHER" id="PTHR47396">
    <property type="entry name" value="TYPE I RESTRICTION ENZYME ECOKI R PROTEIN"/>
    <property type="match status" value="1"/>
</dbReference>
<dbReference type="GO" id="GO:0005829">
    <property type="term" value="C:cytosol"/>
    <property type="evidence" value="ECO:0007669"/>
    <property type="project" value="TreeGrafter"/>
</dbReference>
<accession>A0A315XKC9</accession>